<dbReference type="RefSeq" id="WP_309936479.1">
    <property type="nucleotide sequence ID" value="NZ_AP025305.1"/>
</dbReference>
<sequence length="385" mass="43590">MLRKYISVVALVALGLFSCDPMEDLNSEIEKDMKQEIQDGVDEMEANKDKVEVPADGELILNADDYAKIGGSVSDNLMFDKDNSAESLLPGFFTQSFLNPELGTSVVVSYNYFEDANELAIADPVTYEVQPDEYNNKYNNFDKSGALGFVQSKYTDAKKGDLVELIFDLYDGGFYPAAVRYFVHIGEGGWIMATELSSDDYSNMGQRYPNFENDDMALERIKIYMPQIGANLYSKQGDRQVVRYTFTEKVEDERIFESRFLYLENESTYEWIEVPTEVEKSIELSFNGDTWDALTVEIVKYTMTRDDYNNVGSSNAAQYGNFNLSGDFKERSAIIKAVGGILDATFGDEIKEGVYYLVKYDYYNGSVASDNITLQKVGKDWVEVE</sequence>
<evidence type="ECO:0000313" key="2">
    <source>
        <dbReference type="Proteomes" id="UP001185092"/>
    </source>
</evidence>
<protein>
    <submittedName>
        <fullName evidence="1">Uncharacterized protein</fullName>
    </submittedName>
</protein>
<dbReference type="PROSITE" id="PS51257">
    <property type="entry name" value="PROKAR_LIPOPROTEIN"/>
    <property type="match status" value="1"/>
</dbReference>
<dbReference type="AlphaFoldDB" id="A0AAE3XJE6"/>
<accession>A0AAE3XJE6</accession>
<dbReference type="EMBL" id="JAVDQD010000001">
    <property type="protein sequence ID" value="MDR6237045.1"/>
    <property type="molecule type" value="Genomic_DNA"/>
</dbReference>
<proteinExistence type="predicted"/>
<gene>
    <name evidence="1" type="ORF">HNQ88_000021</name>
</gene>
<reference evidence="1" key="1">
    <citation type="submission" date="2023-07" db="EMBL/GenBank/DDBJ databases">
        <title>Genomic Encyclopedia of Type Strains, Phase IV (KMG-IV): sequencing the most valuable type-strain genomes for metagenomic binning, comparative biology and taxonomic classification.</title>
        <authorList>
            <person name="Goeker M."/>
        </authorList>
    </citation>
    <scope>NUCLEOTIDE SEQUENCE</scope>
    <source>
        <strain evidence="1">DSM 26174</strain>
    </source>
</reference>
<keyword evidence="2" id="KW-1185">Reference proteome</keyword>
<name>A0AAE3XJE6_9BACT</name>
<evidence type="ECO:0000313" key="1">
    <source>
        <dbReference type="EMBL" id="MDR6237045.1"/>
    </source>
</evidence>
<dbReference type="Proteomes" id="UP001185092">
    <property type="component" value="Unassembled WGS sequence"/>
</dbReference>
<comment type="caution">
    <text evidence="1">The sequence shown here is derived from an EMBL/GenBank/DDBJ whole genome shotgun (WGS) entry which is preliminary data.</text>
</comment>
<organism evidence="1 2">
    <name type="scientific">Aureibacter tunicatorum</name>
    <dbReference type="NCBI Taxonomy" id="866807"/>
    <lineage>
        <taxon>Bacteria</taxon>
        <taxon>Pseudomonadati</taxon>
        <taxon>Bacteroidota</taxon>
        <taxon>Cytophagia</taxon>
        <taxon>Cytophagales</taxon>
        <taxon>Persicobacteraceae</taxon>
        <taxon>Aureibacter</taxon>
    </lineage>
</organism>